<feature type="transmembrane region" description="Helical" evidence="1">
    <location>
        <begin position="288"/>
        <end position="313"/>
    </location>
</feature>
<reference evidence="2" key="1">
    <citation type="submission" date="2021-05" db="EMBL/GenBank/DDBJ databases">
        <authorList>
            <person name="Alioto T."/>
            <person name="Alioto T."/>
            <person name="Gomez Garrido J."/>
        </authorList>
    </citation>
    <scope>NUCLEOTIDE SEQUENCE</scope>
</reference>
<keyword evidence="1" id="KW-0812">Transmembrane</keyword>
<feature type="transmembrane region" description="Helical" evidence="1">
    <location>
        <begin position="133"/>
        <end position="152"/>
    </location>
</feature>
<dbReference type="EMBL" id="HBUE01227432">
    <property type="protein sequence ID" value="CAG6542901.1"/>
    <property type="molecule type" value="Transcribed_RNA"/>
</dbReference>
<dbReference type="AlphaFoldDB" id="A0A8D8KWB8"/>
<accession>A0A8D8KWB8</accession>
<feature type="transmembrane region" description="Helical" evidence="1">
    <location>
        <begin position="218"/>
        <end position="241"/>
    </location>
</feature>
<feature type="transmembrane region" description="Helical" evidence="1">
    <location>
        <begin position="247"/>
        <end position="267"/>
    </location>
</feature>
<evidence type="ECO:0000313" key="2">
    <source>
        <dbReference type="EMBL" id="CAG6595022.1"/>
    </source>
</evidence>
<organism evidence="2">
    <name type="scientific">Culex pipiens</name>
    <name type="common">House mosquito</name>
    <dbReference type="NCBI Taxonomy" id="7175"/>
    <lineage>
        <taxon>Eukaryota</taxon>
        <taxon>Metazoa</taxon>
        <taxon>Ecdysozoa</taxon>
        <taxon>Arthropoda</taxon>
        <taxon>Hexapoda</taxon>
        <taxon>Insecta</taxon>
        <taxon>Pterygota</taxon>
        <taxon>Neoptera</taxon>
        <taxon>Endopterygota</taxon>
        <taxon>Diptera</taxon>
        <taxon>Nematocera</taxon>
        <taxon>Culicoidea</taxon>
        <taxon>Culicidae</taxon>
        <taxon>Culicinae</taxon>
        <taxon>Culicini</taxon>
        <taxon>Culex</taxon>
        <taxon>Culex</taxon>
    </lineage>
</organism>
<keyword evidence="1" id="KW-0472">Membrane</keyword>
<name>A0A8D8KWB8_CULPI</name>
<dbReference type="EMBL" id="HBUE01227431">
    <property type="protein sequence ID" value="CAG6542900.1"/>
    <property type="molecule type" value="Transcribed_RNA"/>
</dbReference>
<feature type="transmembrane region" description="Helical" evidence="1">
    <location>
        <begin position="319"/>
        <end position="343"/>
    </location>
</feature>
<keyword evidence="1" id="KW-1133">Transmembrane helix</keyword>
<evidence type="ECO:0000256" key="1">
    <source>
        <dbReference type="SAM" id="Phobius"/>
    </source>
</evidence>
<feature type="transmembrane region" description="Helical" evidence="1">
    <location>
        <begin position="399"/>
        <end position="419"/>
    </location>
</feature>
<feature type="transmembrane region" description="Helical" evidence="1">
    <location>
        <begin position="33"/>
        <end position="57"/>
    </location>
</feature>
<protein>
    <submittedName>
        <fullName evidence="2">(northern house mosquito) hypothetical protein</fullName>
    </submittedName>
</protein>
<proteinExistence type="predicted"/>
<dbReference type="EMBL" id="HBUE01334191">
    <property type="protein sequence ID" value="CAG6595022.1"/>
    <property type="molecule type" value="Transcribed_RNA"/>
</dbReference>
<sequence length="476" mass="53868">MEVFPSVKEMCKLFEPNGYKKEVLPFSVKRKRLLPWCMVIICIILAIFMCYLIHVLWNADWEHTGNWFYKQLISVLQIVADKNNEGKTIDVIGCLNWVGERIFCWDTLRLALISMIVMLMFIAIFVRWKTFTVYASIVIVVATLVLALFYTANQGYHAWEEEKNTLARTGLGSSFMWFCGSVWIVLFAAWVTIMLCCHDTKKAITSIVAASKSFRKSTMYFALGVSMLQALVVAFNGAMALCSYNKPLLSILSILVMLWSLSCLSACRSMVLTHTTFSKKAAHSVGAAFHLFGWNHLGTGALCALATTIMFVAKTSWELYDWIVLHTLTSFIMFFIKTLWIVIRRCMGKHGKTLSAYLQLKNVQNAYIVCAIRGEDCFASGKYAFEINRRYSSSTNSEFLLLLLKLAPTFVIGAVGVAWEKIVSTIVVAIGTYLIIAELLHPLVETVKIAEFCELIELEENDEPRTRQEVPQQIAP</sequence>
<feature type="transmembrane region" description="Helical" evidence="1">
    <location>
        <begin position="425"/>
        <end position="444"/>
    </location>
</feature>
<feature type="transmembrane region" description="Helical" evidence="1">
    <location>
        <begin position="107"/>
        <end position="126"/>
    </location>
</feature>
<feature type="transmembrane region" description="Helical" evidence="1">
    <location>
        <begin position="175"/>
        <end position="197"/>
    </location>
</feature>
<dbReference type="EMBL" id="HBUE01334190">
    <property type="protein sequence ID" value="CAG6595021.1"/>
    <property type="molecule type" value="Transcribed_RNA"/>
</dbReference>